<organism evidence="1 2">
    <name type="scientific">Ameca splendens</name>
    <dbReference type="NCBI Taxonomy" id="208324"/>
    <lineage>
        <taxon>Eukaryota</taxon>
        <taxon>Metazoa</taxon>
        <taxon>Chordata</taxon>
        <taxon>Craniata</taxon>
        <taxon>Vertebrata</taxon>
        <taxon>Euteleostomi</taxon>
        <taxon>Actinopterygii</taxon>
        <taxon>Neopterygii</taxon>
        <taxon>Teleostei</taxon>
        <taxon>Neoteleostei</taxon>
        <taxon>Acanthomorphata</taxon>
        <taxon>Ovalentaria</taxon>
        <taxon>Atherinomorphae</taxon>
        <taxon>Cyprinodontiformes</taxon>
        <taxon>Goodeidae</taxon>
        <taxon>Ameca</taxon>
    </lineage>
</organism>
<reference evidence="1 2" key="1">
    <citation type="submission" date="2021-06" db="EMBL/GenBank/DDBJ databases">
        <authorList>
            <person name="Palmer J.M."/>
        </authorList>
    </citation>
    <scope>NUCLEOTIDE SEQUENCE [LARGE SCALE GENOMIC DNA]</scope>
    <source>
        <strain evidence="1 2">AS_MEX2019</strain>
        <tissue evidence="1">Muscle</tissue>
    </source>
</reference>
<evidence type="ECO:0000313" key="2">
    <source>
        <dbReference type="Proteomes" id="UP001469553"/>
    </source>
</evidence>
<protein>
    <submittedName>
        <fullName evidence="1">Uncharacterized protein</fullName>
    </submittedName>
</protein>
<accession>A0ABV0YHB0</accession>
<feature type="non-terminal residue" evidence="1">
    <location>
        <position position="1"/>
    </location>
</feature>
<keyword evidence="2" id="KW-1185">Reference proteome</keyword>
<comment type="caution">
    <text evidence="1">The sequence shown here is derived from an EMBL/GenBank/DDBJ whole genome shotgun (WGS) entry which is preliminary data.</text>
</comment>
<proteinExistence type="predicted"/>
<dbReference type="Proteomes" id="UP001469553">
    <property type="component" value="Unassembled WGS sequence"/>
</dbReference>
<dbReference type="EMBL" id="JAHRIP010032008">
    <property type="protein sequence ID" value="MEQ2293215.1"/>
    <property type="molecule type" value="Genomic_DNA"/>
</dbReference>
<evidence type="ECO:0000313" key="1">
    <source>
        <dbReference type="EMBL" id="MEQ2293215.1"/>
    </source>
</evidence>
<gene>
    <name evidence="1" type="ORF">AMECASPLE_031028</name>
</gene>
<name>A0ABV0YHB0_9TELE</name>
<sequence length="113" mass="11941">LGLGLPPLLDHLSASNQMCGLLLPHHTSCWWLVPLPRWCVAGSRWPGLGACTLPVAGWRGLGPPALRICSGITSWAGGLVAAAPCGFCIVAARWFSQDSKPENEPSARQSGEK</sequence>